<proteinExistence type="evidence at transcript level"/>
<reference evidence="2" key="1">
    <citation type="journal article" date="2004" name="Genome Res.">
        <title>The status, quality, and expansion of the NIH full-length cDNA project: the Mammalian Gene Collection (MGC).</title>
        <authorList>
            <consortium name="The MGC Project Team"/>
            <person name="Gerhard D.S."/>
            <person name="Wagner L."/>
            <person name="Feingold E.A."/>
            <person name="Shenmen C.M."/>
            <person name="Grouse L.H."/>
            <person name="Schuler G."/>
            <person name="Klein S.L."/>
            <person name="Old S."/>
            <person name="Rasooly R."/>
            <person name="Good P."/>
            <person name="Guyer M."/>
            <person name="Peck A.M."/>
            <person name="Derge J.G."/>
            <person name="Lipman D."/>
            <person name="Collins F.S."/>
            <person name="Jang W."/>
            <person name="Sherry S."/>
            <person name="Feolo M."/>
            <person name="Misquitta L."/>
            <person name="Lee E."/>
            <person name="Rotmistrovsky K."/>
            <person name="Greenhut S.F."/>
            <person name="Schaefer C.F."/>
            <person name="Buetow K."/>
            <person name="Bonner T.I."/>
            <person name="Haussler D."/>
            <person name="Kent J."/>
            <person name="Kiekhaus M."/>
            <person name="Furey T."/>
            <person name="Brent M."/>
            <person name="Prange C."/>
            <person name="Schreiber K."/>
            <person name="Shapiro N."/>
            <person name="Bhat N.K."/>
            <person name="Hopkins R.F."/>
            <person name="Hsie F."/>
            <person name="Driscoll T."/>
            <person name="Soares M.B."/>
            <person name="Casavant T.L."/>
            <person name="Scheetz T.E."/>
            <person name="Brown-stein M.J."/>
            <person name="Usdin T.B."/>
            <person name="Toshiyuki S."/>
            <person name="Carninci P."/>
            <person name="Piao Y."/>
            <person name="Dudekula D.B."/>
            <person name="Ko M.S."/>
            <person name="Kawakami K."/>
            <person name="Suzuki Y."/>
            <person name="Sugano S."/>
            <person name="Gruber C.E."/>
            <person name="Smith M.R."/>
            <person name="Simmons B."/>
            <person name="Moore T."/>
            <person name="Waterman R."/>
            <person name="Johnson S.L."/>
            <person name="Ruan Y."/>
            <person name="Wei C.L."/>
            <person name="Mathavan S."/>
            <person name="Gunaratne P.H."/>
            <person name="Wu J."/>
            <person name="Garcia A.M."/>
            <person name="Hulyk S.W."/>
            <person name="Fuh E."/>
            <person name="Yuan Y."/>
            <person name="Sneed A."/>
            <person name="Kowis C."/>
            <person name="Hodgson A."/>
            <person name="Muzny D.M."/>
            <person name="McPherson J."/>
            <person name="Gibbs R.A."/>
            <person name="Fahey J."/>
            <person name="Helton E."/>
            <person name="Ketteman M."/>
            <person name="Madan A."/>
            <person name="Rodrigues S."/>
            <person name="Sanchez A."/>
            <person name="Whiting M."/>
            <person name="Madari A."/>
            <person name="Young A.C."/>
            <person name="Wetherby K.D."/>
            <person name="Granite S.J."/>
            <person name="Kwong P.N."/>
            <person name="Brinkley C.P."/>
            <person name="Pearson R.L."/>
            <person name="Bouffard G.G."/>
            <person name="Blakesly R.W."/>
            <person name="Green E.D."/>
            <person name="Dickson M.C."/>
            <person name="Rodriguez A.C."/>
            <person name="Grimwood J."/>
            <person name="Schmutz J."/>
            <person name="Myers R.M."/>
            <person name="Butterfield Y.S."/>
            <person name="Griffith M."/>
            <person name="Griffith O.L."/>
            <person name="Krzywinski M.I."/>
            <person name="Liao N."/>
            <person name="Morin R."/>
            <person name="Morrin R."/>
            <person name="Palmquist D."/>
            <person name="Petrescu A.S."/>
            <person name="Skalska U."/>
            <person name="Smailus D.E."/>
            <person name="Stott J.M."/>
            <person name="Schnerch A."/>
            <person name="Schein J.E."/>
            <person name="Jones S.J."/>
            <person name="Holt R.A."/>
            <person name="Baross A."/>
            <person name="Marra M.A."/>
            <person name="Clifton S."/>
            <person name="Makowski K.A."/>
            <person name="Bosak S."/>
            <person name="Malek J."/>
        </authorList>
    </citation>
    <scope>NUCLEOTIDE SEQUENCE [LARGE SCALE MRNA]</scope>
    <source>
        <tissue evidence="2">PCR rescued clones</tissue>
    </source>
</reference>
<name>A7MCX5_MOUSE</name>
<dbReference type="EMBL" id="BC152372">
    <property type="protein sequence ID" value="AAI52373.1"/>
    <property type="molecule type" value="mRNA"/>
</dbReference>
<evidence type="ECO:0000256" key="1">
    <source>
        <dbReference type="SAM" id="Phobius"/>
    </source>
</evidence>
<feature type="non-terminal residue" evidence="2">
    <location>
        <position position="43"/>
    </location>
</feature>
<evidence type="ECO:0000313" key="2">
    <source>
        <dbReference type="EMBL" id="AAI52373.1"/>
    </source>
</evidence>
<feature type="transmembrane region" description="Helical" evidence="1">
    <location>
        <begin position="20"/>
        <end position="40"/>
    </location>
</feature>
<organism evidence="2">
    <name type="scientific">Mus musculus</name>
    <name type="common">Mouse</name>
    <dbReference type="NCBI Taxonomy" id="10090"/>
    <lineage>
        <taxon>Eukaryota</taxon>
        <taxon>Metazoa</taxon>
        <taxon>Chordata</taxon>
        <taxon>Craniata</taxon>
        <taxon>Vertebrata</taxon>
        <taxon>Euteleostomi</taxon>
        <taxon>Mammalia</taxon>
        <taxon>Eutheria</taxon>
        <taxon>Euarchontoglires</taxon>
        <taxon>Glires</taxon>
        <taxon>Rodentia</taxon>
        <taxon>Myomorpha</taxon>
        <taxon>Muroidea</taxon>
        <taxon>Muridae</taxon>
        <taxon>Murinae</taxon>
        <taxon>Mus</taxon>
        <taxon>Mus</taxon>
    </lineage>
</organism>
<keyword evidence="1" id="KW-1133">Transmembrane helix</keyword>
<accession>A7MCX5</accession>
<keyword evidence="1" id="KW-0812">Transmembrane</keyword>
<dbReference type="AlphaFoldDB" id="A7MCX5"/>
<protein>
    <submittedName>
        <fullName evidence="2">Uncharacterized protein</fullName>
    </submittedName>
</protein>
<sequence length="43" mass="4757">MGDPGERVRDHSSVPRPWTLGVVCVFFLLPVGCLPSPSSLRKY</sequence>
<keyword evidence="1" id="KW-0472">Membrane</keyword>